<organism evidence="1 2">
    <name type="scientific">Neisseria bacilliformis ATCC BAA-1200</name>
    <dbReference type="NCBI Taxonomy" id="888742"/>
    <lineage>
        <taxon>Bacteria</taxon>
        <taxon>Pseudomonadati</taxon>
        <taxon>Pseudomonadota</taxon>
        <taxon>Betaproteobacteria</taxon>
        <taxon>Neisseriales</taxon>
        <taxon>Neisseriaceae</taxon>
        <taxon>Neisseria</taxon>
    </lineage>
</organism>
<protein>
    <submittedName>
        <fullName evidence="1">Uncharacterized protein</fullName>
    </submittedName>
</protein>
<evidence type="ECO:0000313" key="2">
    <source>
        <dbReference type="Proteomes" id="UP000004105"/>
    </source>
</evidence>
<dbReference type="Proteomes" id="UP000004105">
    <property type="component" value="Unassembled WGS sequence"/>
</dbReference>
<keyword evidence="2" id="KW-1185">Reference proteome</keyword>
<evidence type="ECO:0000313" key="1">
    <source>
        <dbReference type="EMBL" id="EGF06001.1"/>
    </source>
</evidence>
<comment type="caution">
    <text evidence="1">The sequence shown here is derived from an EMBL/GenBank/DDBJ whole genome shotgun (WGS) entry which is preliminary data.</text>
</comment>
<dbReference type="HOGENOM" id="CLU_3138085_0_0_4"/>
<sequence>MLEVGLKGGILAKAAARRHRLLYNARRSGTRMRPSEKCICGLSYCMFFL</sequence>
<accession>F2BGT2</accession>
<dbReference type="EMBL" id="AFAY01000057">
    <property type="protein sequence ID" value="EGF06001.1"/>
    <property type="molecule type" value="Genomic_DNA"/>
</dbReference>
<gene>
    <name evidence="1" type="ORF">HMPREF9123_2939</name>
</gene>
<proteinExistence type="predicted"/>
<dbReference type="AlphaFoldDB" id="F2BGT2"/>
<name>F2BGT2_9NEIS</name>
<reference evidence="1 2" key="1">
    <citation type="submission" date="2011-02" db="EMBL/GenBank/DDBJ databases">
        <authorList>
            <person name="Muzny D."/>
            <person name="Qin X."/>
            <person name="Deng J."/>
            <person name="Jiang H."/>
            <person name="Liu Y."/>
            <person name="Qu J."/>
            <person name="Song X.-Z."/>
            <person name="Zhang L."/>
            <person name="Thornton R."/>
            <person name="Coyle M."/>
            <person name="Francisco L."/>
            <person name="Jackson L."/>
            <person name="Javaid M."/>
            <person name="Korchina V."/>
            <person name="Kovar C."/>
            <person name="Mata R."/>
            <person name="Mathew T."/>
            <person name="Ngo R."/>
            <person name="Nguyen L."/>
            <person name="Nguyen N."/>
            <person name="Okwuonu G."/>
            <person name="Ongeri F."/>
            <person name="Pham C."/>
            <person name="Simmons D."/>
            <person name="Wilczek-Boney K."/>
            <person name="Hale W."/>
            <person name="Jakkamsetti A."/>
            <person name="Pham P."/>
            <person name="Ruth R."/>
            <person name="San Lucas F."/>
            <person name="Warren J."/>
            <person name="Zhang J."/>
            <person name="Zhao Z."/>
            <person name="Zhou C."/>
            <person name="Zhu D."/>
            <person name="Lee S."/>
            <person name="Bess C."/>
            <person name="Blankenburg K."/>
            <person name="Forbes L."/>
            <person name="Fu Q."/>
            <person name="Gubbala S."/>
            <person name="Hirani K."/>
            <person name="Jayaseelan J.C."/>
            <person name="Lara F."/>
            <person name="Munidasa M."/>
            <person name="Palculict T."/>
            <person name="Patil S."/>
            <person name="Pu L.-L."/>
            <person name="Saada N."/>
            <person name="Tang L."/>
            <person name="Weissenberger G."/>
            <person name="Zhu Y."/>
            <person name="Hemphill L."/>
            <person name="Shang Y."/>
            <person name="Youmans B."/>
            <person name="Ayvaz T."/>
            <person name="Ross M."/>
            <person name="Santibanez J."/>
            <person name="Aqrawi P."/>
            <person name="Gross S."/>
            <person name="Joshi V."/>
            <person name="Fowler G."/>
            <person name="Nazareth L."/>
            <person name="Reid J."/>
            <person name="Worley K."/>
            <person name="Petrosino J."/>
            <person name="Highlander S."/>
            <person name="Gibbs R."/>
        </authorList>
    </citation>
    <scope>NUCLEOTIDE SEQUENCE [LARGE SCALE GENOMIC DNA]</scope>
    <source>
        <strain evidence="1 2">ATCC BAA-1200</strain>
    </source>
</reference>